<gene>
    <name evidence="1" type="ORF">JGI25_01611</name>
</gene>
<dbReference type="EMBL" id="CZVV01000173">
    <property type="protein sequence ID" value="CUT05584.1"/>
    <property type="molecule type" value="Genomic_DNA"/>
</dbReference>
<name>A0A916LKX8_KRYT1</name>
<comment type="caution">
    <text evidence="1">The sequence shown here is derived from an EMBL/GenBank/DDBJ whole genome shotgun (WGS) entry which is preliminary data.</text>
</comment>
<dbReference type="Pfam" id="PF11306">
    <property type="entry name" value="DUF3108"/>
    <property type="match status" value="1"/>
</dbReference>
<dbReference type="RefSeq" id="WP_072213112.1">
    <property type="nucleotide sequence ID" value="NZ_CZVV01000173.1"/>
</dbReference>
<organism evidence="1 2">
    <name type="scientific">Kryptobacter tengchongensis</name>
    <dbReference type="NCBI Taxonomy" id="1643429"/>
    <lineage>
        <taxon>Bacteria</taxon>
        <taxon>Pseudomonadati</taxon>
        <taxon>Candidatus Kryptoniota</taxon>
        <taxon>Candidatus Kryptobacter</taxon>
    </lineage>
</organism>
<dbReference type="InterPro" id="IPR021457">
    <property type="entry name" value="DUF3108"/>
</dbReference>
<dbReference type="AlphaFoldDB" id="A0A916LKX8"/>
<accession>A0A916LKX8</accession>
<sequence length="260" mass="30274">MKRIFLILSMAIFVFYLVEGKISKNDFKFENEYLEYHAFWGFINLGSIKIWTKTDGEYVKSRFQMDSNPWLFFISIHYGFESEFKVDSLLDAKFLIYETKKGRKVVTIFERKDDKIIATQKDIKTGEVIEVLEKNTRSFYNGIAAFYLTRQLLGTGQEVTIPILIQLDVKDVKVTFPTENANIKFSNLNVKVKKVVGFIPFITEEIAGVTGDFIAYYSDDPAKIPIRAYFKTSLGNVKVELVKWDRKNWEPSWIADKNKN</sequence>
<reference evidence="1 2" key="1">
    <citation type="submission" date="2015-11" db="EMBL/GenBank/DDBJ databases">
        <authorList>
            <person name="Varghese N."/>
        </authorList>
    </citation>
    <scope>NUCLEOTIDE SEQUENCE [LARGE SCALE GENOMIC DNA]</scope>
    <source>
        <strain evidence="1 2">JGI-25</strain>
    </source>
</reference>
<evidence type="ECO:0000313" key="2">
    <source>
        <dbReference type="Proteomes" id="UP000243105"/>
    </source>
</evidence>
<evidence type="ECO:0008006" key="3">
    <source>
        <dbReference type="Google" id="ProtNLM"/>
    </source>
</evidence>
<protein>
    <recommendedName>
        <fullName evidence="3">DUF3108 domain-containing protein</fullName>
    </recommendedName>
</protein>
<dbReference type="Proteomes" id="UP000243105">
    <property type="component" value="Unassembled WGS sequence"/>
</dbReference>
<evidence type="ECO:0000313" key="1">
    <source>
        <dbReference type="EMBL" id="CUT05584.1"/>
    </source>
</evidence>
<proteinExistence type="predicted"/>